<dbReference type="EMBL" id="KZ824953">
    <property type="protein sequence ID" value="RAH70709.1"/>
    <property type="molecule type" value="Genomic_DNA"/>
</dbReference>
<protein>
    <submittedName>
        <fullName evidence="1">Uncharacterized protein</fullName>
    </submittedName>
</protein>
<evidence type="ECO:0000313" key="2">
    <source>
        <dbReference type="Proteomes" id="UP000249661"/>
    </source>
</evidence>
<keyword evidence="2" id="KW-1185">Reference proteome</keyword>
<dbReference type="Proteomes" id="UP000249661">
    <property type="component" value="Unassembled WGS sequence"/>
</dbReference>
<organism evidence="1 2">
    <name type="scientific">Aspergillus aculeatinus CBS 121060</name>
    <dbReference type="NCBI Taxonomy" id="1448322"/>
    <lineage>
        <taxon>Eukaryota</taxon>
        <taxon>Fungi</taxon>
        <taxon>Dikarya</taxon>
        <taxon>Ascomycota</taxon>
        <taxon>Pezizomycotina</taxon>
        <taxon>Eurotiomycetes</taxon>
        <taxon>Eurotiomycetidae</taxon>
        <taxon>Eurotiales</taxon>
        <taxon>Aspergillaceae</taxon>
        <taxon>Aspergillus</taxon>
        <taxon>Aspergillus subgen. Circumdati</taxon>
    </lineage>
</organism>
<name>A0ACD1HB55_9EURO</name>
<gene>
    <name evidence="1" type="ORF">BO66DRAFT_391518</name>
</gene>
<sequence>MSSVCQVEIRCYSVAYLADASGLLSDIVTITIMSFHSIDYGYPVIGERAVSGSAPCLLYWTGPV</sequence>
<reference evidence="1" key="1">
    <citation type="submission" date="2018-02" db="EMBL/GenBank/DDBJ databases">
        <title>The genomes of Aspergillus section Nigri reveals drivers in fungal speciation.</title>
        <authorList>
            <consortium name="DOE Joint Genome Institute"/>
            <person name="Vesth T.C."/>
            <person name="Nybo J."/>
            <person name="Theobald S."/>
            <person name="Brandl J."/>
            <person name="Frisvad J.C."/>
            <person name="Nielsen K.F."/>
            <person name="Lyhne E.K."/>
            <person name="Kogle M.E."/>
            <person name="Kuo A."/>
            <person name="Riley R."/>
            <person name="Clum A."/>
            <person name="Nolan M."/>
            <person name="Lipzen A."/>
            <person name="Salamov A."/>
            <person name="Henrissat B."/>
            <person name="Wiebenga A."/>
            <person name="De vries R.P."/>
            <person name="Grigoriev I.V."/>
            <person name="Mortensen U.H."/>
            <person name="Andersen M.R."/>
            <person name="Baker S.E."/>
        </authorList>
    </citation>
    <scope>NUCLEOTIDE SEQUENCE</scope>
    <source>
        <strain evidence="1">CBS 121060</strain>
    </source>
</reference>
<proteinExistence type="predicted"/>
<accession>A0ACD1HB55</accession>
<evidence type="ECO:0000313" key="1">
    <source>
        <dbReference type="EMBL" id="RAH70709.1"/>
    </source>
</evidence>